<comment type="subcellular location">
    <subcellularLocation>
        <location evidence="1 7">Cell inner membrane</location>
        <topology evidence="1 7">Multi-pass membrane protein</topology>
    </subcellularLocation>
</comment>
<evidence type="ECO:0000313" key="10">
    <source>
        <dbReference type="Proteomes" id="UP000000692"/>
    </source>
</evidence>
<proteinExistence type="inferred from homology"/>
<keyword evidence="2" id="KW-1003">Cell membrane</keyword>
<dbReference type="PIRSF" id="PIRSF006066">
    <property type="entry name" value="HI0050"/>
    <property type="match status" value="1"/>
</dbReference>
<dbReference type="KEGG" id="kvl:KVU_2038"/>
<sequence>MEAAIAPVVLISLIFLVLGMGVWVFLGLVMVALLSLHFVMDFSFARIGSITSTIFASKMVSWELAAIPLFILMGDIIVRTDMSRRLFQGISPFARLLPGGLLHTNVLGCTMFAAVCGSSPATAATIGKITIPELKARGYDHQLSSGSLAGAGTFGLLIPPSISLVIYGISANVSIAKLFMAGIVPGIVLAIMYSAYIAIRCKMNPALAPSEGARPTLREFAQGIWILAPMILLMGFVLGTIYTGIATPSEAAAMGVMGSILITAASRQFSLRLFLDALRSALRVSAMITILIASSAVLSAAIAYMHVPQTISDMFVQMNLQPWMLIAVLLVFYIILGMFIDGISIIVMTLPIAFPLIVNAGFDPIWFGVFLVLVIEMSAITPPVGLNLFVLQGLTGDSFTRTIRAAFPFFLLLVLGAIIMSVFPQIILFLPELMSR</sequence>
<feature type="transmembrane region" description="Helical" evidence="7">
    <location>
        <begin position="7"/>
        <end position="40"/>
    </location>
</feature>
<evidence type="ECO:0000256" key="4">
    <source>
        <dbReference type="ARBA" id="ARBA00022692"/>
    </source>
</evidence>
<dbReference type="GO" id="GO:0005886">
    <property type="term" value="C:plasma membrane"/>
    <property type="evidence" value="ECO:0007669"/>
    <property type="project" value="UniProtKB-SubCell"/>
</dbReference>
<dbReference type="EMBL" id="CP002018">
    <property type="protein sequence ID" value="AEM41877.1"/>
    <property type="molecule type" value="Genomic_DNA"/>
</dbReference>
<dbReference type="GO" id="GO:0022857">
    <property type="term" value="F:transmembrane transporter activity"/>
    <property type="evidence" value="ECO:0007669"/>
    <property type="project" value="UniProtKB-UniRule"/>
</dbReference>
<evidence type="ECO:0000259" key="8">
    <source>
        <dbReference type="Pfam" id="PF06808"/>
    </source>
</evidence>
<dbReference type="InterPro" id="IPR004681">
    <property type="entry name" value="TRAP_DctM"/>
</dbReference>
<keyword evidence="10" id="KW-1185">Reference proteome</keyword>
<keyword evidence="5 7" id="KW-1133">Transmembrane helix</keyword>
<gene>
    <name evidence="9" type="ordered locus">KVU_2038</name>
</gene>
<feature type="transmembrane region" description="Helical" evidence="7">
    <location>
        <begin position="60"/>
        <end position="78"/>
    </location>
</feature>
<dbReference type="OrthoDB" id="9790209at2"/>
<dbReference type="InterPro" id="IPR010656">
    <property type="entry name" value="DctM"/>
</dbReference>
<comment type="function">
    <text evidence="7">Part of the tripartite ATP-independent periplasmic (TRAP) transport system.</text>
</comment>
<comment type="similarity">
    <text evidence="7">Belongs to the TRAP transporter large permease family.</text>
</comment>
<dbReference type="PATRIC" id="fig|759362.5.peg.2112"/>
<dbReference type="NCBIfam" id="TIGR00786">
    <property type="entry name" value="dctM"/>
    <property type="match status" value="1"/>
</dbReference>
<dbReference type="PANTHER" id="PTHR33362:SF5">
    <property type="entry name" value="C4-DICARBOXYLATE TRAP TRANSPORTER LARGE PERMEASE PROTEIN DCTM"/>
    <property type="match status" value="1"/>
</dbReference>
<dbReference type="Pfam" id="PF06808">
    <property type="entry name" value="DctM"/>
    <property type="match status" value="1"/>
</dbReference>
<feature type="domain" description="TRAP C4-dicarboxylate transport system permease DctM subunit" evidence="8">
    <location>
        <begin position="13"/>
        <end position="426"/>
    </location>
</feature>
<keyword evidence="7" id="KW-0813">Transport</keyword>
<evidence type="ECO:0000256" key="5">
    <source>
        <dbReference type="ARBA" id="ARBA00022989"/>
    </source>
</evidence>
<name>F9Y572_KETVW</name>
<feature type="transmembrane region" description="Helical" evidence="7">
    <location>
        <begin position="325"/>
        <end position="358"/>
    </location>
</feature>
<dbReference type="AlphaFoldDB" id="F9Y572"/>
<dbReference type="Proteomes" id="UP000000692">
    <property type="component" value="Chromosome"/>
</dbReference>
<organism evidence="9 10">
    <name type="scientific">Ketogulonicigenium vulgare (strain WSH-001)</name>
    <dbReference type="NCBI Taxonomy" id="759362"/>
    <lineage>
        <taxon>Bacteria</taxon>
        <taxon>Pseudomonadati</taxon>
        <taxon>Pseudomonadota</taxon>
        <taxon>Alphaproteobacteria</taxon>
        <taxon>Rhodobacterales</taxon>
        <taxon>Roseobacteraceae</taxon>
        <taxon>Ketogulonicigenium</taxon>
    </lineage>
</organism>
<dbReference type="RefSeq" id="WP_013385254.1">
    <property type="nucleotide sequence ID" value="NC_017384.1"/>
</dbReference>
<comment type="subunit">
    <text evidence="7">The complex comprises the extracytoplasmic solute receptor protein and the two transmembrane proteins.</text>
</comment>
<dbReference type="PANTHER" id="PTHR33362">
    <property type="entry name" value="SIALIC ACID TRAP TRANSPORTER PERMEASE PROTEIN SIAT-RELATED"/>
    <property type="match status" value="1"/>
</dbReference>
<dbReference type="eggNOG" id="COG1593">
    <property type="taxonomic scope" value="Bacteria"/>
</dbReference>
<evidence type="ECO:0000256" key="6">
    <source>
        <dbReference type="ARBA" id="ARBA00023136"/>
    </source>
</evidence>
<feature type="transmembrane region" description="Helical" evidence="7">
    <location>
        <begin position="281"/>
        <end position="305"/>
    </location>
</feature>
<feature type="transmembrane region" description="Helical" evidence="7">
    <location>
        <begin position="147"/>
        <end position="169"/>
    </location>
</feature>
<evidence type="ECO:0000256" key="3">
    <source>
        <dbReference type="ARBA" id="ARBA00022519"/>
    </source>
</evidence>
<feature type="transmembrane region" description="Helical" evidence="7">
    <location>
        <begin position="220"/>
        <end position="245"/>
    </location>
</feature>
<feature type="transmembrane region" description="Helical" evidence="7">
    <location>
        <begin position="251"/>
        <end position="269"/>
    </location>
</feature>
<feature type="transmembrane region" description="Helical" evidence="7">
    <location>
        <begin position="365"/>
        <end position="385"/>
    </location>
</feature>
<feature type="transmembrane region" description="Helical" evidence="7">
    <location>
        <begin position="405"/>
        <end position="430"/>
    </location>
</feature>
<protein>
    <recommendedName>
        <fullName evidence="7">TRAP transporter large permease protein</fullName>
    </recommendedName>
</protein>
<reference evidence="9 10" key="1">
    <citation type="journal article" date="2011" name="J. Bacteriol.">
        <title>Complete genome sequence of the industrial strain Ketogulonicigenium vulgare WSH-001.</title>
        <authorList>
            <person name="Liu L."/>
            <person name="Li Y."/>
            <person name="Zhang J."/>
            <person name="Zhou Z."/>
            <person name="Liu J."/>
            <person name="Li X."/>
            <person name="Zhou J."/>
            <person name="Du G."/>
            <person name="Wang L."/>
            <person name="Chen J."/>
        </authorList>
    </citation>
    <scope>NUCLEOTIDE SEQUENCE [LARGE SCALE GENOMIC DNA]</scope>
    <source>
        <strain evidence="9 10">WSH-001</strain>
    </source>
</reference>
<comment type="caution">
    <text evidence="7">Lacks conserved residue(s) required for the propagation of feature annotation.</text>
</comment>
<evidence type="ECO:0000256" key="1">
    <source>
        <dbReference type="ARBA" id="ARBA00004429"/>
    </source>
</evidence>
<evidence type="ECO:0000313" key="9">
    <source>
        <dbReference type="EMBL" id="AEM41877.1"/>
    </source>
</evidence>
<evidence type="ECO:0000256" key="2">
    <source>
        <dbReference type="ARBA" id="ARBA00022475"/>
    </source>
</evidence>
<dbReference type="HOGENOM" id="CLU_019824_4_0_5"/>
<keyword evidence="4 7" id="KW-0812">Transmembrane</keyword>
<keyword evidence="6 7" id="KW-0472">Membrane</keyword>
<evidence type="ECO:0000256" key="7">
    <source>
        <dbReference type="RuleBase" id="RU369079"/>
    </source>
</evidence>
<keyword evidence="3 7" id="KW-0997">Cell inner membrane</keyword>
<accession>F9Y572</accession>
<feature type="transmembrane region" description="Helical" evidence="7">
    <location>
        <begin position="175"/>
        <end position="199"/>
    </location>
</feature>